<feature type="region of interest" description="Disordered" evidence="1">
    <location>
        <begin position="48"/>
        <end position="85"/>
    </location>
</feature>
<comment type="caution">
    <text evidence="2">The sequence shown here is derived from an EMBL/GenBank/DDBJ whole genome shotgun (WGS) entry which is preliminary data.</text>
</comment>
<evidence type="ECO:0000313" key="3">
    <source>
        <dbReference type="Proteomes" id="UP000299084"/>
    </source>
</evidence>
<protein>
    <submittedName>
        <fullName evidence="2">Uncharacterized protein</fullName>
    </submittedName>
</protein>
<reference evidence="2 3" key="1">
    <citation type="journal article" date="2019" name="Mol. Ecol. Resour.">
        <title>Improving Illumina assemblies with Hi-C and long reads: an example with the North African dromedary.</title>
        <authorList>
            <person name="Elbers J.P."/>
            <person name="Rogers M.F."/>
            <person name="Perelman P.L."/>
            <person name="Proskuryakova A.A."/>
            <person name="Serdyukova N.A."/>
            <person name="Johnson W.E."/>
            <person name="Horin P."/>
            <person name="Corander J."/>
            <person name="Murphy D."/>
            <person name="Burger P.A."/>
        </authorList>
    </citation>
    <scope>NUCLEOTIDE SEQUENCE [LARGE SCALE GENOMIC DNA]</scope>
    <source>
        <strain evidence="2">Drom800</strain>
        <tissue evidence="2">Blood</tissue>
    </source>
</reference>
<organism evidence="2 3">
    <name type="scientific">Camelus dromedarius</name>
    <name type="common">Dromedary</name>
    <name type="synonym">Arabian camel</name>
    <dbReference type="NCBI Taxonomy" id="9838"/>
    <lineage>
        <taxon>Eukaryota</taxon>
        <taxon>Metazoa</taxon>
        <taxon>Chordata</taxon>
        <taxon>Craniata</taxon>
        <taxon>Vertebrata</taxon>
        <taxon>Euteleostomi</taxon>
        <taxon>Mammalia</taxon>
        <taxon>Eutheria</taxon>
        <taxon>Laurasiatheria</taxon>
        <taxon>Artiodactyla</taxon>
        <taxon>Tylopoda</taxon>
        <taxon>Camelidae</taxon>
        <taxon>Camelus</taxon>
    </lineage>
</organism>
<dbReference type="AlphaFoldDB" id="A0A5N4CHH5"/>
<accession>A0A5N4CHH5</accession>
<dbReference type="Proteomes" id="UP000299084">
    <property type="component" value="Unassembled WGS sequence"/>
</dbReference>
<dbReference type="EMBL" id="JWIN03000024">
    <property type="protein sequence ID" value="KAB1258403.1"/>
    <property type="molecule type" value="Genomic_DNA"/>
</dbReference>
<evidence type="ECO:0000313" key="2">
    <source>
        <dbReference type="EMBL" id="KAB1258403.1"/>
    </source>
</evidence>
<sequence length="102" mass="11175">MADPQLAQDAALVPPSLDWWYQDTWVSSTFCNEFTWWILGTSGSGLKGPEHLHPSSPTAGVSRQIGRPPCTHWPSPTPGDTGIGGITLRRELTDRVLLSSEF</sequence>
<keyword evidence="3" id="KW-1185">Reference proteome</keyword>
<name>A0A5N4CHH5_CAMDR</name>
<evidence type="ECO:0000256" key="1">
    <source>
        <dbReference type="SAM" id="MobiDB-lite"/>
    </source>
</evidence>
<proteinExistence type="predicted"/>
<gene>
    <name evidence="2" type="ORF">Cadr_000028533</name>
</gene>